<dbReference type="PROSITE" id="PS50119">
    <property type="entry name" value="ZF_BBOX"/>
    <property type="match status" value="1"/>
</dbReference>
<dbReference type="PROSITE" id="PS00518">
    <property type="entry name" value="ZF_RING_1"/>
    <property type="match status" value="1"/>
</dbReference>
<name>A0A3Q3BAS2_KRYMA</name>
<sequence length="470" mass="54055">FSSQVSLMAYRPEEDLHCPICMETYRDPVILPCSHSFCRVCLQNWWMEKNIRECPLCKEVSSEKDVLCNLALKNLCETFSSQKAPSSRADGADLCHLHGQKLKLFCLQHQEPVCVICRDSETHSSHRFKPINEAAQQQKKQLQDTLRTLQDRMKGFHQFKVKFHQTAEHIKVQTRLTGIHIKEEFKKLHRFLEEEEKLRLAALMKEEQQKSQLMKDKMEVLKTDMLTLLDTIKATEEALRASDVWVLLKNRTAVDQVKRCSLLDDPQLLPGALIDQAKHLGNLGFNIWTKMKDKVTFTPVILDPNTASPELILSEDLTAVRCGRKRQLPENPERIQGFCSVLGSEGFSFGTHSWEVSVEKQGRWELGVLQDSAQTGGDLWSRLWRIQLCDGKHRAISPPRTSVLLQVQNLQRIQVNLDMNKDSVSFLDADTNEHIYTFTQAFTGRVFPYIWTGSELPFRILPVPINVFTL</sequence>
<organism evidence="11 12">
    <name type="scientific">Kryptolebias marmoratus</name>
    <name type="common">Mangrove killifish</name>
    <name type="synonym">Rivulus marmoratus</name>
    <dbReference type="NCBI Taxonomy" id="37003"/>
    <lineage>
        <taxon>Eukaryota</taxon>
        <taxon>Metazoa</taxon>
        <taxon>Chordata</taxon>
        <taxon>Craniata</taxon>
        <taxon>Vertebrata</taxon>
        <taxon>Euteleostomi</taxon>
        <taxon>Actinopterygii</taxon>
        <taxon>Neopterygii</taxon>
        <taxon>Teleostei</taxon>
        <taxon>Neoteleostei</taxon>
        <taxon>Acanthomorphata</taxon>
        <taxon>Ovalentaria</taxon>
        <taxon>Atherinomorphae</taxon>
        <taxon>Cyprinodontiformes</taxon>
        <taxon>Rivulidae</taxon>
        <taxon>Kryptolebias</taxon>
    </lineage>
</organism>
<evidence type="ECO:0000256" key="5">
    <source>
        <dbReference type="ARBA" id="ARBA00022771"/>
    </source>
</evidence>
<dbReference type="SMART" id="SM00449">
    <property type="entry name" value="SPRY"/>
    <property type="match status" value="1"/>
</dbReference>
<dbReference type="GO" id="GO:0008270">
    <property type="term" value="F:zinc ion binding"/>
    <property type="evidence" value="ECO:0007669"/>
    <property type="project" value="UniProtKB-KW"/>
</dbReference>
<dbReference type="PROSITE" id="PS50089">
    <property type="entry name" value="ZF_RING_2"/>
    <property type="match status" value="1"/>
</dbReference>
<dbReference type="SMART" id="SM00336">
    <property type="entry name" value="BBOX"/>
    <property type="match status" value="1"/>
</dbReference>
<dbReference type="InterPro" id="IPR003879">
    <property type="entry name" value="Butyrophylin_SPRY"/>
</dbReference>
<evidence type="ECO:0000256" key="1">
    <source>
        <dbReference type="ARBA" id="ARBA00004496"/>
    </source>
</evidence>
<dbReference type="Pfam" id="PF00622">
    <property type="entry name" value="SPRY"/>
    <property type="match status" value="1"/>
</dbReference>
<reference evidence="11" key="2">
    <citation type="submission" date="2025-09" db="UniProtKB">
        <authorList>
            <consortium name="Ensembl"/>
        </authorList>
    </citation>
    <scope>IDENTIFICATION</scope>
</reference>
<dbReference type="Pfam" id="PF00643">
    <property type="entry name" value="zf-B_box"/>
    <property type="match status" value="1"/>
</dbReference>
<evidence type="ECO:0000256" key="4">
    <source>
        <dbReference type="ARBA" id="ARBA00022723"/>
    </source>
</evidence>
<reference evidence="11" key="1">
    <citation type="submission" date="2025-08" db="UniProtKB">
        <authorList>
            <consortium name="Ensembl"/>
        </authorList>
    </citation>
    <scope>IDENTIFICATION</scope>
</reference>
<protein>
    <submittedName>
        <fullName evidence="11">Uncharacterized protein</fullName>
    </submittedName>
</protein>
<dbReference type="InterPro" id="IPR001841">
    <property type="entry name" value="Znf_RING"/>
</dbReference>
<feature type="domain" description="B box-type" evidence="9">
    <location>
        <begin position="90"/>
        <end position="131"/>
    </location>
</feature>
<dbReference type="PROSITE" id="PS50188">
    <property type="entry name" value="B302_SPRY"/>
    <property type="match status" value="1"/>
</dbReference>
<proteinExistence type="inferred from homology"/>
<dbReference type="CDD" id="cd12893">
    <property type="entry name" value="SPRY_PRY_TRIM35"/>
    <property type="match status" value="1"/>
</dbReference>
<keyword evidence="4" id="KW-0479">Metal-binding</keyword>
<dbReference type="InterPro" id="IPR017907">
    <property type="entry name" value="Znf_RING_CS"/>
</dbReference>
<feature type="domain" description="B30.2/SPRY" evidence="10">
    <location>
        <begin position="280"/>
        <end position="470"/>
    </location>
</feature>
<dbReference type="Gene3D" id="3.30.40.10">
    <property type="entry name" value="Zinc/RING finger domain, C3HC4 (zinc finger)"/>
    <property type="match status" value="1"/>
</dbReference>
<dbReference type="InterPro" id="IPR050143">
    <property type="entry name" value="TRIM/RBCC"/>
</dbReference>
<accession>A0A3Q3BAS2</accession>
<keyword evidence="5 7" id="KW-0863">Zinc-finger</keyword>
<dbReference type="Pfam" id="PF00097">
    <property type="entry name" value="zf-C3HC4"/>
    <property type="match status" value="1"/>
</dbReference>
<evidence type="ECO:0000313" key="12">
    <source>
        <dbReference type="Proteomes" id="UP000264800"/>
    </source>
</evidence>
<evidence type="ECO:0000313" key="11">
    <source>
        <dbReference type="Ensembl" id="ENSKMAP00000026918.1"/>
    </source>
</evidence>
<dbReference type="OMA" id="HARHTET"/>
<dbReference type="PANTHER" id="PTHR24103">
    <property type="entry name" value="E3 UBIQUITIN-PROTEIN LIGASE TRIM"/>
    <property type="match status" value="1"/>
</dbReference>
<keyword evidence="12" id="KW-1185">Reference proteome</keyword>
<dbReference type="InterPro" id="IPR043136">
    <property type="entry name" value="B30.2/SPRY_sf"/>
</dbReference>
<dbReference type="InterPro" id="IPR006574">
    <property type="entry name" value="PRY"/>
</dbReference>
<keyword evidence="3" id="KW-0963">Cytoplasm</keyword>
<evidence type="ECO:0000256" key="7">
    <source>
        <dbReference type="PROSITE-ProRule" id="PRU00024"/>
    </source>
</evidence>
<dbReference type="AlphaFoldDB" id="A0A3Q3BAS2"/>
<evidence type="ECO:0000259" key="10">
    <source>
        <dbReference type="PROSITE" id="PS50188"/>
    </source>
</evidence>
<dbReference type="Gene3D" id="3.30.160.60">
    <property type="entry name" value="Classic Zinc Finger"/>
    <property type="match status" value="1"/>
</dbReference>
<evidence type="ECO:0000259" key="9">
    <source>
        <dbReference type="PROSITE" id="PS50119"/>
    </source>
</evidence>
<dbReference type="Proteomes" id="UP000264800">
    <property type="component" value="Unplaced"/>
</dbReference>
<evidence type="ECO:0000256" key="2">
    <source>
        <dbReference type="ARBA" id="ARBA00008518"/>
    </source>
</evidence>
<dbReference type="SUPFAM" id="SSF57850">
    <property type="entry name" value="RING/U-box"/>
    <property type="match status" value="1"/>
</dbReference>
<dbReference type="GO" id="GO:0005737">
    <property type="term" value="C:cytoplasm"/>
    <property type="evidence" value="ECO:0007669"/>
    <property type="project" value="UniProtKB-SubCell"/>
</dbReference>
<dbReference type="Pfam" id="PF13765">
    <property type="entry name" value="PRY"/>
    <property type="match status" value="1"/>
</dbReference>
<dbReference type="SMART" id="SM00589">
    <property type="entry name" value="PRY"/>
    <property type="match status" value="1"/>
</dbReference>
<dbReference type="Ensembl" id="ENSKMAT00000027257.1">
    <property type="protein sequence ID" value="ENSKMAP00000026918.1"/>
    <property type="gene ID" value="ENSKMAG00000019959.1"/>
</dbReference>
<evidence type="ECO:0000259" key="8">
    <source>
        <dbReference type="PROSITE" id="PS50089"/>
    </source>
</evidence>
<dbReference type="SUPFAM" id="SSF49899">
    <property type="entry name" value="Concanavalin A-like lectins/glucanases"/>
    <property type="match status" value="1"/>
</dbReference>
<dbReference type="InterPro" id="IPR000315">
    <property type="entry name" value="Znf_B-box"/>
</dbReference>
<evidence type="ECO:0000256" key="6">
    <source>
        <dbReference type="ARBA" id="ARBA00022833"/>
    </source>
</evidence>
<dbReference type="InterPro" id="IPR003877">
    <property type="entry name" value="SPRY_dom"/>
</dbReference>
<dbReference type="InterPro" id="IPR013320">
    <property type="entry name" value="ConA-like_dom_sf"/>
</dbReference>
<keyword evidence="6" id="KW-0862">Zinc</keyword>
<dbReference type="GeneTree" id="ENSGT00970000193381"/>
<comment type="subcellular location">
    <subcellularLocation>
        <location evidence="1">Cytoplasm</location>
    </subcellularLocation>
</comment>
<feature type="domain" description="RING-type" evidence="8">
    <location>
        <begin position="18"/>
        <end position="58"/>
    </location>
</feature>
<dbReference type="PRINTS" id="PR01407">
    <property type="entry name" value="BUTYPHLNCDUF"/>
</dbReference>
<comment type="similarity">
    <text evidence="2">Belongs to the TRIM/RBCC family.</text>
</comment>
<dbReference type="InterPro" id="IPR018957">
    <property type="entry name" value="Znf_C3HC4_RING-type"/>
</dbReference>
<dbReference type="SMART" id="SM00184">
    <property type="entry name" value="RING"/>
    <property type="match status" value="1"/>
</dbReference>
<dbReference type="InterPro" id="IPR001870">
    <property type="entry name" value="B30.2/SPRY"/>
</dbReference>
<evidence type="ECO:0000256" key="3">
    <source>
        <dbReference type="ARBA" id="ARBA00022490"/>
    </source>
</evidence>
<dbReference type="InterPro" id="IPR013083">
    <property type="entry name" value="Znf_RING/FYVE/PHD"/>
</dbReference>
<dbReference type="Gene3D" id="2.60.120.920">
    <property type="match status" value="1"/>
</dbReference>
<dbReference type="SUPFAM" id="SSF57845">
    <property type="entry name" value="B-box zinc-binding domain"/>
    <property type="match status" value="1"/>
</dbReference>